<dbReference type="Gene3D" id="2.60.40.1120">
    <property type="entry name" value="Carboxypeptidase-like, regulatory domain"/>
    <property type="match status" value="1"/>
</dbReference>
<evidence type="ECO:0000256" key="3">
    <source>
        <dbReference type="ARBA" id="ARBA00022452"/>
    </source>
</evidence>
<comment type="similarity">
    <text evidence="10 11">Belongs to the TonB-dependent receptor family.</text>
</comment>
<keyword evidence="5 12" id="KW-0732">Signal</keyword>
<dbReference type="Pfam" id="PF07715">
    <property type="entry name" value="Plug"/>
    <property type="match status" value="1"/>
</dbReference>
<evidence type="ECO:0000256" key="5">
    <source>
        <dbReference type="ARBA" id="ARBA00022729"/>
    </source>
</evidence>
<evidence type="ECO:0000256" key="6">
    <source>
        <dbReference type="ARBA" id="ARBA00023077"/>
    </source>
</evidence>
<accession>A0A1S9P8M1</accession>
<keyword evidence="8" id="KW-0675">Receptor</keyword>
<dbReference type="InterPro" id="IPR037066">
    <property type="entry name" value="Plug_dom_sf"/>
</dbReference>
<evidence type="ECO:0000256" key="10">
    <source>
        <dbReference type="PROSITE-ProRule" id="PRU01360"/>
    </source>
</evidence>
<keyword evidence="3 10" id="KW-1134">Transmembrane beta strand</keyword>
<sequence>MIKYFTILFSFILFVQQSTLAQNGFGTVEGSVITADGKAAAGVTVQVLNSNYGASTQNNGRFAIKVKAGSYTLQFKALGAAVKEANITVEAGKTTTVPGVALELTALQLKDVVVTGQYAPQSMKNSVYMVRTISAEQIRLRNPTKIQDILTDQLGVRFTNDLTLGTSDITLMGVSGQRVKILMDGVPLLDRGDTRESLNQIDINTIDHVELVEGPMSVSYGSDALGGVINLITKRGSGGENLRVNGRVQEETAGKQYKGFNGSGTHQANLGINWEHKGWQVGGGASRNYFDGARLGWMPKDQYLGNAVVGYRNNKFHLWYRFDGTDETLRNDGTPNASTSIRIDQHFLTNRWMHQLQAEWQLSDKLSFNGAASYTDYSRRTQTSSFNVLTGDRRLTLGTGEQDKAAFDSKFFRGTLQYKLSDAVSIQPGAEVNLTGSTGARILGTPTINDYAFFVSSEIMLNKAISIRPGARFTKNSVYDAPPVIPSLNTKIKLSNDLDLRLAYARGFRSPALRELYFNFFDASHSIRGNENLKAEYSNSFNGSFTWRSFKIGGADVRSSIGGFYNQFDNFIGTGYDPADPSVMTYINIDKYKTTGGTLDNTINYKNLTAKVGFSYTGVYNRLQAEDASLPGFNWYPEVNSTLLYHLKGIKTDLSLFYKFNGKLPAYELRTVSGVTSIHRAERAAFHTADLTINKFVNSRISLAGGVRNLFNITNVNNTSADVGGAHSTGGPVPIGYGRSYFLGLNFQFSKY</sequence>
<comment type="caution">
    <text evidence="15">The sequence shown here is derived from an EMBL/GenBank/DDBJ whole genome shotgun (WGS) entry which is preliminary data.</text>
</comment>
<evidence type="ECO:0000256" key="2">
    <source>
        <dbReference type="ARBA" id="ARBA00022448"/>
    </source>
</evidence>
<organism evidence="15 16">
    <name type="scientific">Mucilaginibacter pedocola</name>
    <dbReference type="NCBI Taxonomy" id="1792845"/>
    <lineage>
        <taxon>Bacteria</taxon>
        <taxon>Pseudomonadati</taxon>
        <taxon>Bacteroidota</taxon>
        <taxon>Sphingobacteriia</taxon>
        <taxon>Sphingobacteriales</taxon>
        <taxon>Sphingobacteriaceae</taxon>
        <taxon>Mucilaginibacter</taxon>
    </lineage>
</organism>
<gene>
    <name evidence="15" type="ORF">BC343_15670</name>
</gene>
<evidence type="ECO:0000259" key="13">
    <source>
        <dbReference type="Pfam" id="PF00593"/>
    </source>
</evidence>
<reference evidence="15 16" key="1">
    <citation type="submission" date="2016-07" db="EMBL/GenBank/DDBJ databases">
        <title>Genomic analysis of zinc-resistant bacterium Mucilaginibacter pedocola TBZ30.</title>
        <authorList>
            <person name="Huang J."/>
            <person name="Tang J."/>
        </authorList>
    </citation>
    <scope>NUCLEOTIDE SEQUENCE [LARGE SCALE GENOMIC DNA]</scope>
    <source>
        <strain evidence="15 16">TBZ30</strain>
    </source>
</reference>
<dbReference type="Gene3D" id="2.40.170.20">
    <property type="entry name" value="TonB-dependent receptor, beta-barrel domain"/>
    <property type="match status" value="1"/>
</dbReference>
<evidence type="ECO:0000256" key="9">
    <source>
        <dbReference type="ARBA" id="ARBA00023237"/>
    </source>
</evidence>
<proteinExistence type="inferred from homology"/>
<keyword evidence="9 10" id="KW-0998">Cell outer membrane</keyword>
<dbReference type="InterPro" id="IPR039426">
    <property type="entry name" value="TonB-dep_rcpt-like"/>
</dbReference>
<keyword evidence="6 11" id="KW-0798">TonB box</keyword>
<dbReference type="InterPro" id="IPR000531">
    <property type="entry name" value="Beta-barrel_TonB"/>
</dbReference>
<name>A0A1S9P8M1_9SPHI</name>
<evidence type="ECO:0000313" key="16">
    <source>
        <dbReference type="Proteomes" id="UP000189739"/>
    </source>
</evidence>
<dbReference type="EMBL" id="MBTF01000037">
    <property type="protein sequence ID" value="OOQ56978.1"/>
    <property type="molecule type" value="Genomic_DNA"/>
</dbReference>
<feature type="domain" description="TonB-dependent receptor-like beta-barrel" evidence="13">
    <location>
        <begin position="310"/>
        <end position="710"/>
    </location>
</feature>
<dbReference type="InterPro" id="IPR012910">
    <property type="entry name" value="Plug_dom"/>
</dbReference>
<dbReference type="InterPro" id="IPR036942">
    <property type="entry name" value="Beta-barrel_TonB_sf"/>
</dbReference>
<keyword evidence="16" id="KW-1185">Reference proteome</keyword>
<feature type="domain" description="TonB-dependent receptor plug" evidence="14">
    <location>
        <begin position="125"/>
        <end position="228"/>
    </location>
</feature>
<dbReference type="PROSITE" id="PS52016">
    <property type="entry name" value="TONB_DEPENDENT_REC_3"/>
    <property type="match status" value="1"/>
</dbReference>
<keyword evidence="2 10" id="KW-0813">Transport</keyword>
<dbReference type="InterPro" id="IPR013784">
    <property type="entry name" value="Carb-bd-like_fold"/>
</dbReference>
<dbReference type="Pfam" id="PF13620">
    <property type="entry name" value="CarboxypepD_reg"/>
    <property type="match status" value="1"/>
</dbReference>
<dbReference type="STRING" id="1792845.BC343_15670"/>
<dbReference type="Gene3D" id="2.170.130.10">
    <property type="entry name" value="TonB-dependent receptor, plug domain"/>
    <property type="match status" value="1"/>
</dbReference>
<dbReference type="GO" id="GO:0030246">
    <property type="term" value="F:carbohydrate binding"/>
    <property type="evidence" value="ECO:0007669"/>
    <property type="project" value="InterPro"/>
</dbReference>
<evidence type="ECO:0000256" key="7">
    <source>
        <dbReference type="ARBA" id="ARBA00023136"/>
    </source>
</evidence>
<dbReference type="PANTHER" id="PTHR30069">
    <property type="entry name" value="TONB-DEPENDENT OUTER MEMBRANE RECEPTOR"/>
    <property type="match status" value="1"/>
</dbReference>
<keyword evidence="7 10" id="KW-0472">Membrane</keyword>
<dbReference type="Pfam" id="PF00593">
    <property type="entry name" value="TonB_dep_Rec_b-barrel"/>
    <property type="match status" value="1"/>
</dbReference>
<evidence type="ECO:0000256" key="8">
    <source>
        <dbReference type="ARBA" id="ARBA00023170"/>
    </source>
</evidence>
<dbReference type="RefSeq" id="WP_078350849.1">
    <property type="nucleotide sequence ID" value="NZ_MBTF01000037.1"/>
</dbReference>
<dbReference type="OrthoDB" id="9764669at2"/>
<evidence type="ECO:0000256" key="1">
    <source>
        <dbReference type="ARBA" id="ARBA00004571"/>
    </source>
</evidence>
<dbReference type="SUPFAM" id="SSF49452">
    <property type="entry name" value="Starch-binding domain-like"/>
    <property type="match status" value="1"/>
</dbReference>
<evidence type="ECO:0000256" key="12">
    <source>
        <dbReference type="SAM" id="SignalP"/>
    </source>
</evidence>
<dbReference type="SUPFAM" id="SSF56935">
    <property type="entry name" value="Porins"/>
    <property type="match status" value="1"/>
</dbReference>
<protein>
    <recommendedName>
        <fullName evidence="17">TonB-dependent receptor</fullName>
    </recommendedName>
</protein>
<dbReference type="GO" id="GO:0009279">
    <property type="term" value="C:cell outer membrane"/>
    <property type="evidence" value="ECO:0007669"/>
    <property type="project" value="UniProtKB-SubCell"/>
</dbReference>
<evidence type="ECO:0000256" key="11">
    <source>
        <dbReference type="RuleBase" id="RU003357"/>
    </source>
</evidence>
<dbReference type="Proteomes" id="UP000189739">
    <property type="component" value="Unassembled WGS sequence"/>
</dbReference>
<evidence type="ECO:0008006" key="17">
    <source>
        <dbReference type="Google" id="ProtNLM"/>
    </source>
</evidence>
<evidence type="ECO:0000256" key="4">
    <source>
        <dbReference type="ARBA" id="ARBA00022692"/>
    </source>
</evidence>
<keyword evidence="4 10" id="KW-0812">Transmembrane</keyword>
<dbReference type="AlphaFoldDB" id="A0A1S9P8M1"/>
<dbReference type="GO" id="GO:0015344">
    <property type="term" value="F:siderophore uptake transmembrane transporter activity"/>
    <property type="evidence" value="ECO:0007669"/>
    <property type="project" value="TreeGrafter"/>
</dbReference>
<dbReference type="GO" id="GO:0044718">
    <property type="term" value="P:siderophore transmembrane transport"/>
    <property type="evidence" value="ECO:0007669"/>
    <property type="project" value="TreeGrafter"/>
</dbReference>
<evidence type="ECO:0000259" key="14">
    <source>
        <dbReference type="Pfam" id="PF07715"/>
    </source>
</evidence>
<comment type="subcellular location">
    <subcellularLocation>
        <location evidence="1 10">Cell outer membrane</location>
        <topology evidence="1 10">Multi-pass membrane protein</topology>
    </subcellularLocation>
</comment>
<feature type="signal peptide" evidence="12">
    <location>
        <begin position="1"/>
        <end position="21"/>
    </location>
</feature>
<feature type="chain" id="PRO_5012865629" description="TonB-dependent receptor" evidence="12">
    <location>
        <begin position="22"/>
        <end position="752"/>
    </location>
</feature>
<evidence type="ECO:0000313" key="15">
    <source>
        <dbReference type="EMBL" id="OOQ56978.1"/>
    </source>
</evidence>
<dbReference type="PANTHER" id="PTHR30069:SF29">
    <property type="entry name" value="HEMOGLOBIN AND HEMOGLOBIN-HAPTOGLOBIN-BINDING PROTEIN 1-RELATED"/>
    <property type="match status" value="1"/>
</dbReference>